<accession>B1YXV2</accession>
<dbReference type="EMBL" id="CP001026">
    <property type="protein sequence ID" value="ACB65652.1"/>
    <property type="molecule type" value="Genomic_DNA"/>
</dbReference>
<sequence>MPPPTLGGCRLGLASLGRFLSNELAWWRPKCYSLTRYADLLAQAEFTACSIESSPPVYQTVQEMAGGARQAWTVWKRLDGQCADAASCVRLTDELASNAIAS</sequence>
<proteinExistence type="predicted"/>
<evidence type="ECO:0000313" key="2">
    <source>
        <dbReference type="Proteomes" id="UP000001680"/>
    </source>
</evidence>
<dbReference type="AlphaFoldDB" id="B1YXV2"/>
<gene>
    <name evidence="1" type="ordered locus">BamMC406_3179</name>
</gene>
<dbReference type="Proteomes" id="UP000001680">
    <property type="component" value="Chromosome 2"/>
</dbReference>
<reference evidence="2" key="1">
    <citation type="submission" date="2008-04" db="EMBL/GenBank/DDBJ databases">
        <title>Complete sequence of chromosome 2 of Burkholderia ambifaria MC40-6.</title>
        <authorList>
            <person name="Copeland A."/>
            <person name="Lucas S."/>
            <person name="Lapidus A."/>
            <person name="Glavina del Rio T."/>
            <person name="Dalin E."/>
            <person name="Tice H."/>
            <person name="Pitluck S."/>
            <person name="Chain P."/>
            <person name="Malfatti S."/>
            <person name="Shin M."/>
            <person name="Vergez L."/>
            <person name="Lang D."/>
            <person name="Schmutz J."/>
            <person name="Larimer F."/>
            <person name="Land M."/>
            <person name="Hauser L."/>
            <person name="Kyrpides N."/>
            <person name="Lykidis A."/>
            <person name="Ramette A."/>
            <person name="Konstantinidis K."/>
            <person name="Tiedje J."/>
            <person name="Richardson P."/>
        </authorList>
    </citation>
    <scope>NUCLEOTIDE SEQUENCE [LARGE SCALE GENOMIC DNA]</scope>
    <source>
        <strain evidence="2">MC40-6</strain>
    </source>
</reference>
<organism evidence="1 2">
    <name type="scientific">Burkholderia ambifaria (strain MC40-6)</name>
    <dbReference type="NCBI Taxonomy" id="398577"/>
    <lineage>
        <taxon>Bacteria</taxon>
        <taxon>Pseudomonadati</taxon>
        <taxon>Pseudomonadota</taxon>
        <taxon>Betaproteobacteria</taxon>
        <taxon>Burkholderiales</taxon>
        <taxon>Burkholderiaceae</taxon>
        <taxon>Burkholderia</taxon>
        <taxon>Burkholderia cepacia complex</taxon>
    </lineage>
</organism>
<protein>
    <submittedName>
        <fullName evidence="1">Uncharacterized protein</fullName>
    </submittedName>
</protein>
<evidence type="ECO:0000313" key="1">
    <source>
        <dbReference type="EMBL" id="ACB65652.1"/>
    </source>
</evidence>
<dbReference type="KEGG" id="bac:BamMC406_3179"/>
<name>B1YXV2_BURA4</name>
<dbReference type="HOGENOM" id="CLU_2272056_0_0_4"/>